<reference evidence="7 8" key="1">
    <citation type="submission" date="2019-06" db="EMBL/GenBank/DDBJ databases">
        <authorList>
            <person name="Li J."/>
        </authorList>
    </citation>
    <scope>NUCLEOTIDE SEQUENCE [LARGE SCALE GENOMIC DNA]</scope>
    <source>
        <strain evidence="7 8">LMG 28165</strain>
    </source>
</reference>
<accession>A0A5C4U3B3</accession>
<proteinExistence type="predicted"/>
<evidence type="ECO:0000256" key="1">
    <source>
        <dbReference type="ARBA" id="ARBA00004141"/>
    </source>
</evidence>
<sequence length="141" mass="14605">MGVLIWLIVTVVLAGLELLAGEFTLLMLAGGAAAAAGVALFDVPLWAEVLTFAVSSVGLLVFLRPALRRRLNTPAALDTSPQSLVGQTAHVIDAIDGSGGQIRLDGSIWSARLLDPKDPVQAGDVVTVAAIEGPVAIVWKE</sequence>
<protein>
    <submittedName>
        <fullName evidence="7">NfeD family protein</fullName>
    </submittedName>
</protein>
<comment type="caution">
    <text evidence="7">The sequence shown here is derived from an EMBL/GenBank/DDBJ whole genome shotgun (WGS) entry which is preliminary data.</text>
</comment>
<keyword evidence="8" id="KW-1185">Reference proteome</keyword>
<dbReference type="PANTHER" id="PTHR33507:SF3">
    <property type="entry name" value="INNER MEMBRANE PROTEIN YBBJ"/>
    <property type="match status" value="1"/>
</dbReference>
<evidence type="ECO:0000256" key="3">
    <source>
        <dbReference type="ARBA" id="ARBA00022989"/>
    </source>
</evidence>
<feature type="domain" description="NfeD-like C-terminal" evidence="6">
    <location>
        <begin position="82"/>
        <end position="140"/>
    </location>
</feature>
<evidence type="ECO:0000256" key="5">
    <source>
        <dbReference type="SAM" id="Phobius"/>
    </source>
</evidence>
<dbReference type="InterPro" id="IPR052165">
    <property type="entry name" value="Membrane_assoc_protease"/>
</dbReference>
<dbReference type="EMBL" id="VDHJ01000007">
    <property type="protein sequence ID" value="TNL97594.1"/>
    <property type="molecule type" value="Genomic_DNA"/>
</dbReference>
<dbReference type="InterPro" id="IPR002810">
    <property type="entry name" value="NfeD-like_C"/>
</dbReference>
<keyword evidence="2 5" id="KW-0812">Transmembrane</keyword>
<keyword evidence="4 5" id="KW-0472">Membrane</keyword>
<dbReference type="Pfam" id="PF01957">
    <property type="entry name" value="NfeD"/>
    <property type="match status" value="1"/>
</dbReference>
<gene>
    <name evidence="7" type="ORF">FHE74_05750</name>
</gene>
<dbReference type="PANTHER" id="PTHR33507">
    <property type="entry name" value="INNER MEMBRANE PROTEIN YBBJ"/>
    <property type="match status" value="1"/>
</dbReference>
<dbReference type="InterPro" id="IPR012340">
    <property type="entry name" value="NA-bd_OB-fold"/>
</dbReference>
<feature type="transmembrane region" description="Helical" evidence="5">
    <location>
        <begin position="44"/>
        <end position="63"/>
    </location>
</feature>
<organism evidence="7 8">
    <name type="scientific">Corynebacterium tapiri</name>
    <dbReference type="NCBI Taxonomy" id="1448266"/>
    <lineage>
        <taxon>Bacteria</taxon>
        <taxon>Bacillati</taxon>
        <taxon>Actinomycetota</taxon>
        <taxon>Actinomycetes</taxon>
        <taxon>Mycobacteriales</taxon>
        <taxon>Corynebacteriaceae</taxon>
        <taxon>Corynebacterium</taxon>
    </lineage>
</organism>
<dbReference type="RefSeq" id="WP_139465557.1">
    <property type="nucleotide sequence ID" value="NZ_VDHJ01000007.1"/>
</dbReference>
<evidence type="ECO:0000256" key="2">
    <source>
        <dbReference type="ARBA" id="ARBA00022692"/>
    </source>
</evidence>
<name>A0A5C4U3B3_9CORY</name>
<dbReference type="Proteomes" id="UP000312032">
    <property type="component" value="Unassembled WGS sequence"/>
</dbReference>
<dbReference type="OrthoDB" id="9792945at2"/>
<evidence type="ECO:0000259" key="6">
    <source>
        <dbReference type="Pfam" id="PF01957"/>
    </source>
</evidence>
<dbReference type="SUPFAM" id="SSF141322">
    <property type="entry name" value="NfeD domain-like"/>
    <property type="match status" value="1"/>
</dbReference>
<dbReference type="Gene3D" id="2.40.50.140">
    <property type="entry name" value="Nucleic acid-binding proteins"/>
    <property type="match status" value="1"/>
</dbReference>
<evidence type="ECO:0000313" key="8">
    <source>
        <dbReference type="Proteomes" id="UP000312032"/>
    </source>
</evidence>
<evidence type="ECO:0000256" key="4">
    <source>
        <dbReference type="ARBA" id="ARBA00023136"/>
    </source>
</evidence>
<dbReference type="AlphaFoldDB" id="A0A5C4U3B3"/>
<comment type="subcellular location">
    <subcellularLocation>
        <location evidence="1">Membrane</location>
        <topology evidence="1">Multi-pass membrane protein</topology>
    </subcellularLocation>
</comment>
<dbReference type="GO" id="GO:0005886">
    <property type="term" value="C:plasma membrane"/>
    <property type="evidence" value="ECO:0007669"/>
    <property type="project" value="TreeGrafter"/>
</dbReference>
<keyword evidence="3 5" id="KW-1133">Transmembrane helix</keyword>
<evidence type="ECO:0000313" key="7">
    <source>
        <dbReference type="EMBL" id="TNL97594.1"/>
    </source>
</evidence>